<organism evidence="6 7">
    <name type="scientific">Phormidesmis priestleyi</name>
    <dbReference type="NCBI Taxonomy" id="268141"/>
    <lineage>
        <taxon>Bacteria</taxon>
        <taxon>Bacillati</taxon>
        <taxon>Cyanobacteriota</taxon>
        <taxon>Cyanophyceae</taxon>
        <taxon>Leptolyngbyales</taxon>
        <taxon>Leptolyngbyaceae</taxon>
        <taxon>Phormidesmis</taxon>
    </lineage>
</organism>
<comment type="similarity">
    <text evidence="1">Belongs to the ABC transporter superfamily.</text>
</comment>
<dbReference type="InterPro" id="IPR003593">
    <property type="entry name" value="AAA+_ATPase"/>
</dbReference>
<evidence type="ECO:0000256" key="4">
    <source>
        <dbReference type="ARBA" id="ARBA00022840"/>
    </source>
</evidence>
<dbReference type="InterPro" id="IPR003439">
    <property type="entry name" value="ABC_transporter-like_ATP-bd"/>
</dbReference>
<dbReference type="GO" id="GO:0005524">
    <property type="term" value="F:ATP binding"/>
    <property type="evidence" value="ECO:0007669"/>
    <property type="project" value="UniProtKB-KW"/>
</dbReference>
<proteinExistence type="inferred from homology"/>
<keyword evidence="3" id="KW-0547">Nucleotide-binding</keyword>
<reference evidence="7" key="1">
    <citation type="submission" date="2018-04" db="EMBL/GenBank/DDBJ databases">
        <authorList>
            <person name="Cornet L."/>
        </authorList>
    </citation>
    <scope>NUCLEOTIDE SEQUENCE [LARGE SCALE GENOMIC DNA]</scope>
</reference>
<evidence type="ECO:0000256" key="3">
    <source>
        <dbReference type="ARBA" id="ARBA00022741"/>
    </source>
</evidence>
<dbReference type="PANTHER" id="PTHR42734">
    <property type="entry name" value="METAL TRANSPORT SYSTEM ATP-BINDING PROTEIN TM_0124-RELATED"/>
    <property type="match status" value="1"/>
</dbReference>
<dbReference type="CDD" id="cd03235">
    <property type="entry name" value="ABC_Metallic_Cations"/>
    <property type="match status" value="1"/>
</dbReference>
<dbReference type="Gene3D" id="3.40.50.300">
    <property type="entry name" value="P-loop containing nucleotide triphosphate hydrolases"/>
    <property type="match status" value="1"/>
</dbReference>
<feature type="domain" description="ABC transporter" evidence="5">
    <location>
        <begin position="6"/>
        <end position="247"/>
    </location>
</feature>
<dbReference type="AlphaFoldDB" id="A0A2W4X6C3"/>
<keyword evidence="2" id="KW-0813">Transport</keyword>
<dbReference type="Proteomes" id="UP000249794">
    <property type="component" value="Unassembled WGS sequence"/>
</dbReference>
<dbReference type="SMART" id="SM00382">
    <property type="entry name" value="AAA"/>
    <property type="match status" value="1"/>
</dbReference>
<dbReference type="SUPFAM" id="SSF52540">
    <property type="entry name" value="P-loop containing nucleoside triphosphate hydrolases"/>
    <property type="match status" value="1"/>
</dbReference>
<gene>
    <name evidence="6" type="ORF">DCF15_13255</name>
</gene>
<keyword evidence="4 6" id="KW-0067">ATP-binding</keyword>
<evidence type="ECO:0000256" key="1">
    <source>
        <dbReference type="ARBA" id="ARBA00005417"/>
    </source>
</evidence>
<dbReference type="InterPro" id="IPR027417">
    <property type="entry name" value="P-loop_NTPase"/>
</dbReference>
<evidence type="ECO:0000256" key="2">
    <source>
        <dbReference type="ARBA" id="ARBA00022448"/>
    </source>
</evidence>
<accession>A0A2W4X6C3</accession>
<sequence>MRQPVLEVDQLTVCRGQQAILQDISFSLEPGTDVAIIGPNGAGKSTLVQSILGILPRESGTVRLLGQGLNSQGQLPAAVRHQVAYLPQNFLVDRRIPLTVGELVALGWDKLGLQLPWAKAKARHLAVQQALARVDAAHLRGKFISALSGGETKRVLLAYCLARSRQLLILDEAPAGLDVRGEADFYRLLYELKIEQGWTILQISHDLDMVRKHCDRVICLNRRLLCEGVPETALAPENLSATYGSEFVRYQHAH</sequence>
<evidence type="ECO:0000259" key="5">
    <source>
        <dbReference type="PROSITE" id="PS50893"/>
    </source>
</evidence>
<dbReference type="InterPro" id="IPR050153">
    <property type="entry name" value="Metal_Ion_Import_ABC"/>
</dbReference>
<dbReference type="Pfam" id="PF00005">
    <property type="entry name" value="ABC_tran"/>
    <property type="match status" value="1"/>
</dbReference>
<dbReference type="GO" id="GO:0016887">
    <property type="term" value="F:ATP hydrolysis activity"/>
    <property type="evidence" value="ECO:0007669"/>
    <property type="project" value="InterPro"/>
</dbReference>
<evidence type="ECO:0000313" key="7">
    <source>
        <dbReference type="Proteomes" id="UP000249794"/>
    </source>
</evidence>
<comment type="caution">
    <text evidence="6">The sequence shown here is derived from an EMBL/GenBank/DDBJ whole genome shotgun (WGS) entry which is preliminary data.</text>
</comment>
<dbReference type="EMBL" id="QBMP01000138">
    <property type="protein sequence ID" value="PZO52843.1"/>
    <property type="molecule type" value="Genomic_DNA"/>
</dbReference>
<name>A0A2W4X6C3_9CYAN</name>
<protein>
    <submittedName>
        <fullName evidence="6">ABC transporter ATP-binding protein</fullName>
    </submittedName>
</protein>
<evidence type="ECO:0000313" key="6">
    <source>
        <dbReference type="EMBL" id="PZO52843.1"/>
    </source>
</evidence>
<reference evidence="6 7" key="2">
    <citation type="submission" date="2018-06" db="EMBL/GenBank/DDBJ databases">
        <title>Metagenomic assembly of (sub)arctic Cyanobacteria and their associated microbiome from non-axenic cultures.</title>
        <authorList>
            <person name="Baurain D."/>
        </authorList>
    </citation>
    <scope>NUCLEOTIDE SEQUENCE [LARGE SCALE GENOMIC DNA]</scope>
    <source>
        <strain evidence="6">ULC027bin1</strain>
    </source>
</reference>
<dbReference type="PANTHER" id="PTHR42734:SF17">
    <property type="entry name" value="METAL TRANSPORT SYSTEM ATP-BINDING PROTEIN TM_0124-RELATED"/>
    <property type="match status" value="1"/>
</dbReference>
<dbReference type="PROSITE" id="PS50893">
    <property type="entry name" value="ABC_TRANSPORTER_2"/>
    <property type="match status" value="1"/>
</dbReference>